<dbReference type="InterPro" id="IPR000873">
    <property type="entry name" value="AMP-dep_synth/lig_dom"/>
</dbReference>
<dbReference type="PANTHER" id="PTHR43767:SF10">
    <property type="entry name" value="SURFACTIN SYNTHASE SUBUNIT 1"/>
    <property type="match status" value="1"/>
</dbReference>
<dbReference type="Gene3D" id="3.40.50.12780">
    <property type="entry name" value="N-terminal domain of ligase-like"/>
    <property type="match status" value="1"/>
</dbReference>
<evidence type="ECO:0000259" key="1">
    <source>
        <dbReference type="Pfam" id="PF00501"/>
    </source>
</evidence>
<evidence type="ECO:0000313" key="3">
    <source>
        <dbReference type="EMBL" id="ROU03981.1"/>
    </source>
</evidence>
<dbReference type="InterPro" id="IPR025110">
    <property type="entry name" value="AMP-bd_C"/>
</dbReference>
<dbReference type="InterPro" id="IPR042099">
    <property type="entry name" value="ANL_N_sf"/>
</dbReference>
<dbReference type="Pfam" id="PF13193">
    <property type="entry name" value="AMP-binding_C"/>
    <property type="match status" value="1"/>
</dbReference>
<dbReference type="PROSITE" id="PS00455">
    <property type="entry name" value="AMP_BINDING"/>
    <property type="match status" value="1"/>
</dbReference>
<dbReference type="Pfam" id="PF00501">
    <property type="entry name" value="AMP-binding"/>
    <property type="match status" value="1"/>
</dbReference>
<dbReference type="RefSeq" id="WP_123640337.1">
    <property type="nucleotide sequence ID" value="NZ_ML119081.1"/>
</dbReference>
<sequence length="488" mass="51670">MPRPPAVSFNLAEHVLAAGAAMPDRVALCVLGPSRADRWSYGRLISAVRGTATGLLEAGLVPGDRVLMRLGDTPGFPVAFLGAIAAGLVPVPTSAALTVPEITAIAADLAPAAVLAGEGPALPDHPAPVLAGETLRTMAALPPAPWHRGDPERPGYIVYTSGTSGRPRGVVYAHRAILARAAMHAGWTGLLPSDRLLHAGAFNWTFTLGTGLLDPWTLGATALIPAAGSAPDLLPLLLRRHDATIFAAAPGVFRRMLRQPLPTLPTLRHGLSAGEKLPETIRRAWATATGTALHEAYGLSECSTFVSGSPLRPAPPGTLGFPQQGRRTALRSGQIAVHRGDPGLMLGYLNAPEETAARFDGDWFLTGDLARETEEGALIYEGRADDMLNAGGLRVSPLEIETAMEAHPGIEEAAACDLRPRPDTTVIGLFYTGTPLDEATLAAHAATRLARYKHPRLYIHRETLPRSANGKLQRRTLRTHWEADHGQA</sequence>
<feature type="domain" description="AMP-dependent synthetase/ligase" evidence="1">
    <location>
        <begin position="20"/>
        <end position="330"/>
    </location>
</feature>
<reference evidence="3 4" key="1">
    <citation type="submission" date="2018-10" db="EMBL/GenBank/DDBJ databases">
        <title>Histidinibacterium lentulum gen. nov., sp. nov., a marine bacterium from the culture broth of Picochlorum sp. 122.</title>
        <authorList>
            <person name="Wang G."/>
        </authorList>
    </citation>
    <scope>NUCLEOTIDE SEQUENCE [LARGE SCALE GENOMIC DNA]</scope>
    <source>
        <strain evidence="3 4">B17</strain>
    </source>
</reference>
<dbReference type="InterPro" id="IPR045851">
    <property type="entry name" value="AMP-bd_C_sf"/>
</dbReference>
<dbReference type="Gene3D" id="3.30.300.30">
    <property type="match status" value="1"/>
</dbReference>
<dbReference type="InterPro" id="IPR020845">
    <property type="entry name" value="AMP-binding_CS"/>
</dbReference>
<proteinExistence type="predicted"/>
<keyword evidence="3" id="KW-0436">Ligase</keyword>
<dbReference type="SUPFAM" id="SSF56801">
    <property type="entry name" value="Acetyl-CoA synthetase-like"/>
    <property type="match status" value="1"/>
</dbReference>
<protein>
    <submittedName>
        <fullName evidence="3">Long-chain fatty acid--CoA ligase</fullName>
    </submittedName>
</protein>
<feature type="domain" description="AMP-binding enzyme C-terminal" evidence="2">
    <location>
        <begin position="399"/>
        <end position="471"/>
    </location>
</feature>
<dbReference type="OrthoDB" id="9803968at2"/>
<dbReference type="EMBL" id="RDRB01000001">
    <property type="protein sequence ID" value="ROU03981.1"/>
    <property type="molecule type" value="Genomic_DNA"/>
</dbReference>
<dbReference type="Proteomes" id="UP000268016">
    <property type="component" value="Unassembled WGS sequence"/>
</dbReference>
<organism evidence="3 4">
    <name type="scientific">Histidinibacterium lentulum</name>
    <dbReference type="NCBI Taxonomy" id="2480588"/>
    <lineage>
        <taxon>Bacteria</taxon>
        <taxon>Pseudomonadati</taxon>
        <taxon>Pseudomonadota</taxon>
        <taxon>Alphaproteobacteria</taxon>
        <taxon>Rhodobacterales</taxon>
        <taxon>Paracoccaceae</taxon>
        <taxon>Histidinibacterium</taxon>
    </lineage>
</organism>
<name>A0A3N2R9C9_9RHOB</name>
<evidence type="ECO:0000313" key="4">
    <source>
        <dbReference type="Proteomes" id="UP000268016"/>
    </source>
</evidence>
<comment type="caution">
    <text evidence="3">The sequence shown here is derived from an EMBL/GenBank/DDBJ whole genome shotgun (WGS) entry which is preliminary data.</text>
</comment>
<dbReference type="AlphaFoldDB" id="A0A3N2R9C9"/>
<dbReference type="InterPro" id="IPR050237">
    <property type="entry name" value="ATP-dep_AMP-bd_enzyme"/>
</dbReference>
<dbReference type="GO" id="GO:0016877">
    <property type="term" value="F:ligase activity, forming carbon-sulfur bonds"/>
    <property type="evidence" value="ECO:0007669"/>
    <property type="project" value="UniProtKB-ARBA"/>
</dbReference>
<accession>A0A3N2R9C9</accession>
<keyword evidence="4" id="KW-1185">Reference proteome</keyword>
<evidence type="ECO:0000259" key="2">
    <source>
        <dbReference type="Pfam" id="PF13193"/>
    </source>
</evidence>
<dbReference type="PANTHER" id="PTHR43767">
    <property type="entry name" value="LONG-CHAIN-FATTY-ACID--COA LIGASE"/>
    <property type="match status" value="1"/>
</dbReference>
<gene>
    <name evidence="3" type="ORF">EAT49_00835</name>
</gene>